<dbReference type="InterPro" id="IPR036397">
    <property type="entry name" value="RNaseH_sf"/>
</dbReference>
<accession>A0A0G1HWB7</accession>
<protein>
    <submittedName>
        <fullName evidence="2">Uncharacterized protein</fullName>
    </submittedName>
</protein>
<proteinExistence type="predicted"/>
<comment type="caution">
    <text evidence="2">The sequence shown here is derived from an EMBL/GenBank/DDBJ whole genome shotgun (WGS) entry which is preliminary data.</text>
</comment>
<reference evidence="2 3" key="1">
    <citation type="journal article" date="2015" name="Nature">
        <title>rRNA introns, odd ribosomes, and small enigmatic genomes across a large radiation of phyla.</title>
        <authorList>
            <person name="Brown C.T."/>
            <person name="Hug L.A."/>
            <person name="Thomas B.C."/>
            <person name="Sharon I."/>
            <person name="Castelle C.J."/>
            <person name="Singh A."/>
            <person name="Wilkins M.J."/>
            <person name="Williams K.H."/>
            <person name="Banfield J.F."/>
        </authorList>
    </citation>
    <scope>NUCLEOTIDE SEQUENCE [LARGE SCALE GENOMIC DNA]</scope>
</reference>
<dbReference type="SUPFAM" id="SSF53098">
    <property type="entry name" value="Ribonuclease H-like"/>
    <property type="match status" value="1"/>
</dbReference>
<evidence type="ECO:0000313" key="3">
    <source>
        <dbReference type="Proteomes" id="UP000033831"/>
    </source>
</evidence>
<organism evidence="2 3">
    <name type="scientific">Candidatus Nomurabacteria bacterium GW2011_GWF2_43_8</name>
    <dbReference type="NCBI Taxonomy" id="1618779"/>
    <lineage>
        <taxon>Bacteria</taxon>
        <taxon>Candidatus Nomuraibacteriota</taxon>
    </lineage>
</organism>
<dbReference type="InterPro" id="IPR012337">
    <property type="entry name" value="RNaseH-like_sf"/>
</dbReference>
<name>A0A0G1HWB7_9BACT</name>
<dbReference type="Proteomes" id="UP000033831">
    <property type="component" value="Unassembled WGS sequence"/>
</dbReference>
<evidence type="ECO:0000256" key="1">
    <source>
        <dbReference type="SAM" id="MobiDB-lite"/>
    </source>
</evidence>
<feature type="region of interest" description="Disordered" evidence="1">
    <location>
        <begin position="145"/>
        <end position="174"/>
    </location>
</feature>
<evidence type="ECO:0000313" key="2">
    <source>
        <dbReference type="EMBL" id="KKT23932.1"/>
    </source>
</evidence>
<dbReference type="EMBL" id="LCGX01000019">
    <property type="protein sequence ID" value="KKT23932.1"/>
    <property type="molecule type" value="Genomic_DNA"/>
</dbReference>
<dbReference type="AlphaFoldDB" id="A0A0G1HWB7"/>
<sequence length="174" mass="19610">MKTLYTDASFDWTSTEKVIENVVRGKIAISDGEKFNYVDKVAIGKVPELKQYINILELFAIGRAIELAIEHNFKGILSIWSDSQVAVGWANNKKINPKVETEAHRNALEYVIATHKKYGEVEYNFIPRDQNPAGKLLEAELEKESPHTKCSRCNDNGCPTCDGTKGSKYNPEPY</sequence>
<dbReference type="Gene3D" id="3.30.420.10">
    <property type="entry name" value="Ribonuclease H-like superfamily/Ribonuclease H"/>
    <property type="match status" value="1"/>
</dbReference>
<dbReference type="GO" id="GO:0003676">
    <property type="term" value="F:nucleic acid binding"/>
    <property type="evidence" value="ECO:0007669"/>
    <property type="project" value="InterPro"/>
</dbReference>
<gene>
    <name evidence="2" type="ORF">UW07_C0019G0011</name>
</gene>